<proteinExistence type="predicted"/>
<dbReference type="EMBL" id="CAFBPU010000008">
    <property type="protein sequence ID" value="CAB5025799.1"/>
    <property type="molecule type" value="Genomic_DNA"/>
</dbReference>
<dbReference type="EMBL" id="CAFBND010000001">
    <property type="protein sequence ID" value="CAB4924538.1"/>
    <property type="molecule type" value="Genomic_DNA"/>
</dbReference>
<name>A0A6J7BNS8_9ZZZZ</name>
<evidence type="ECO:0000313" key="3">
    <source>
        <dbReference type="EMBL" id="CAB5025799.1"/>
    </source>
</evidence>
<protein>
    <submittedName>
        <fullName evidence="1">Unannotated protein</fullName>
    </submittedName>
</protein>
<dbReference type="AlphaFoldDB" id="A0A6J7BNS8"/>
<organism evidence="1">
    <name type="scientific">freshwater metagenome</name>
    <dbReference type="NCBI Taxonomy" id="449393"/>
    <lineage>
        <taxon>unclassified sequences</taxon>
        <taxon>metagenomes</taxon>
        <taxon>ecological metagenomes</taxon>
    </lineage>
</organism>
<evidence type="ECO:0000313" key="1">
    <source>
        <dbReference type="EMBL" id="CAB4847357.1"/>
    </source>
</evidence>
<reference evidence="1" key="1">
    <citation type="submission" date="2020-05" db="EMBL/GenBank/DDBJ databases">
        <authorList>
            <person name="Chiriac C."/>
            <person name="Salcher M."/>
            <person name="Ghai R."/>
            <person name="Kavagutti S V."/>
        </authorList>
    </citation>
    <scope>NUCLEOTIDE SEQUENCE</scope>
</reference>
<evidence type="ECO:0000313" key="2">
    <source>
        <dbReference type="EMBL" id="CAB4924538.1"/>
    </source>
</evidence>
<dbReference type="EMBL" id="CAFBIZ010000033">
    <property type="protein sequence ID" value="CAB4847357.1"/>
    <property type="molecule type" value="Genomic_DNA"/>
</dbReference>
<accession>A0A6J7BNS8</accession>
<sequence>MAYAITHFWPGATQEQYEREIRALHPADGSLPLGQLFHAAGTTEGGIFIMAVHESQESWETFRDQVVIPMSAQVVDGFPAPPVERDVELFHVFPDHILGD</sequence>
<gene>
    <name evidence="1" type="ORF">UFOPK3268_00406</name>
    <name evidence="2" type="ORF">UFOPK3752_00044</name>
    <name evidence="3" type="ORF">UFOPK4150_00534</name>
</gene>